<name>A0A835CH80_9FABA</name>
<evidence type="ECO:0000313" key="2">
    <source>
        <dbReference type="Proteomes" id="UP000634136"/>
    </source>
</evidence>
<proteinExistence type="predicted"/>
<reference evidence="1" key="1">
    <citation type="submission" date="2020-09" db="EMBL/GenBank/DDBJ databases">
        <title>Genome-Enabled Discovery of Anthraquinone Biosynthesis in Senna tora.</title>
        <authorList>
            <person name="Kang S.-H."/>
            <person name="Pandey R.P."/>
            <person name="Lee C.-M."/>
            <person name="Sim J.-S."/>
            <person name="Jeong J.-T."/>
            <person name="Choi B.-S."/>
            <person name="Jung M."/>
            <person name="Ginzburg D."/>
            <person name="Zhao K."/>
            <person name="Won S.Y."/>
            <person name="Oh T.-J."/>
            <person name="Yu Y."/>
            <person name="Kim N.-H."/>
            <person name="Lee O.R."/>
            <person name="Lee T.-H."/>
            <person name="Bashyal P."/>
            <person name="Kim T.-S."/>
            <person name="Lee W.-H."/>
            <person name="Kawkins C."/>
            <person name="Kim C.-K."/>
            <person name="Kim J.S."/>
            <person name="Ahn B.O."/>
            <person name="Rhee S.Y."/>
            <person name="Sohng J.K."/>
        </authorList>
    </citation>
    <scope>NUCLEOTIDE SEQUENCE</scope>
    <source>
        <tissue evidence="1">Leaf</tissue>
    </source>
</reference>
<dbReference type="AlphaFoldDB" id="A0A835CH80"/>
<organism evidence="1 2">
    <name type="scientific">Senna tora</name>
    <dbReference type="NCBI Taxonomy" id="362788"/>
    <lineage>
        <taxon>Eukaryota</taxon>
        <taxon>Viridiplantae</taxon>
        <taxon>Streptophyta</taxon>
        <taxon>Embryophyta</taxon>
        <taxon>Tracheophyta</taxon>
        <taxon>Spermatophyta</taxon>
        <taxon>Magnoliopsida</taxon>
        <taxon>eudicotyledons</taxon>
        <taxon>Gunneridae</taxon>
        <taxon>Pentapetalae</taxon>
        <taxon>rosids</taxon>
        <taxon>fabids</taxon>
        <taxon>Fabales</taxon>
        <taxon>Fabaceae</taxon>
        <taxon>Caesalpinioideae</taxon>
        <taxon>Cassia clade</taxon>
        <taxon>Senna</taxon>
    </lineage>
</organism>
<accession>A0A835CH80</accession>
<gene>
    <name evidence="1" type="ORF">G2W53_003649</name>
</gene>
<sequence>MKRNNGRVMTLSSGVVTPKQLRLGNIVFRQIWASRPLG</sequence>
<evidence type="ECO:0000313" key="1">
    <source>
        <dbReference type="EMBL" id="KAF7841351.1"/>
    </source>
</evidence>
<protein>
    <submittedName>
        <fullName evidence="1">Uncharacterized protein</fullName>
    </submittedName>
</protein>
<dbReference type="Proteomes" id="UP000634136">
    <property type="component" value="Unassembled WGS sequence"/>
</dbReference>
<comment type="caution">
    <text evidence="1">The sequence shown here is derived from an EMBL/GenBank/DDBJ whole genome shotgun (WGS) entry which is preliminary data.</text>
</comment>
<keyword evidence="2" id="KW-1185">Reference proteome</keyword>
<dbReference type="EMBL" id="JAAIUW010000002">
    <property type="protein sequence ID" value="KAF7841351.1"/>
    <property type="molecule type" value="Genomic_DNA"/>
</dbReference>